<dbReference type="PANTHER" id="PTHR37540:SF5">
    <property type="entry name" value="TRANSCRIPTION FACTOR DOMAIN-CONTAINING PROTEIN"/>
    <property type="match status" value="1"/>
</dbReference>
<evidence type="ECO:0000313" key="6">
    <source>
        <dbReference type="EMBL" id="KAL2847527.1"/>
    </source>
</evidence>
<gene>
    <name evidence="6" type="ORF">BJY01DRAFT_212480</name>
</gene>
<dbReference type="Pfam" id="PF00172">
    <property type="entry name" value="Zn_clus"/>
    <property type="match status" value="2"/>
</dbReference>
<protein>
    <recommendedName>
        <fullName evidence="5">Zn(2)-C6 fungal-type domain-containing protein</fullName>
    </recommendedName>
</protein>
<dbReference type="CDD" id="cd00067">
    <property type="entry name" value="GAL4"/>
    <property type="match status" value="2"/>
</dbReference>
<evidence type="ECO:0000256" key="2">
    <source>
        <dbReference type="ARBA" id="ARBA00023125"/>
    </source>
</evidence>
<keyword evidence="2" id="KW-0238">DNA-binding</keyword>
<sequence>MTPQALNSCKRCALKKRKCDRAYPVCSRCSQSKLDKECVYESVTAHGACERCRTSKRACGRELPVCSRCRRLGVSCEYVEPAVGNLPHELVAQAHEALLKRRLLFSSEGINELQLTPQYPIPVRSHFPLLIHHYCEASLLPATHRLPNSLTTHLHTTWMNRAMVDPCLFHATLFCASAHLDLLQGKPHNRITVFHQSCALMALRERLKGGQISYETAATALTLIYYNMTAFDTESALIHKQGVLRMLAMNKDRGPDFMALAGLVNLILLGLAVVMNQQLSRSLAIIEPTESSPSTAHLIPRPSNLLSRALLRARNKKSYLITSTSLAQLQDVLDFTTAAENINNNTPEQGSLLPFISISEEANTEVGPSSSTSDTFKAAHSINQCIYLACSIFWTLLRQASQPVEQASSSDSFTTVTVPVTTILSSLRGVLQILDGASWQKHAPELYIWICLTAAAACDTPSARIPFITAVTPIVSASDSAELVLTRDSWRYFEWLAGFRCRQREGEYTRC</sequence>
<dbReference type="Gene3D" id="4.10.240.10">
    <property type="entry name" value="Zn(2)-C6 fungal-type DNA-binding domain"/>
    <property type="match status" value="2"/>
</dbReference>
<dbReference type="SMART" id="SM00066">
    <property type="entry name" value="GAL4"/>
    <property type="match status" value="2"/>
</dbReference>
<evidence type="ECO:0000259" key="5">
    <source>
        <dbReference type="PROSITE" id="PS50048"/>
    </source>
</evidence>
<evidence type="ECO:0000256" key="4">
    <source>
        <dbReference type="ARBA" id="ARBA00023242"/>
    </source>
</evidence>
<evidence type="ECO:0000256" key="3">
    <source>
        <dbReference type="ARBA" id="ARBA00023163"/>
    </source>
</evidence>
<dbReference type="PROSITE" id="PS50048">
    <property type="entry name" value="ZN2_CY6_FUNGAL_2"/>
    <property type="match status" value="2"/>
</dbReference>
<keyword evidence="3" id="KW-0804">Transcription</keyword>
<reference evidence="6 7" key="1">
    <citation type="submission" date="2024-07" db="EMBL/GenBank/DDBJ databases">
        <title>Section-level genome sequencing and comparative genomics of Aspergillus sections Usti and Cavernicolus.</title>
        <authorList>
            <consortium name="Lawrence Berkeley National Laboratory"/>
            <person name="Nybo J.L."/>
            <person name="Vesth T.C."/>
            <person name="Theobald S."/>
            <person name="Frisvad J.C."/>
            <person name="Larsen T.O."/>
            <person name="Kjaerboelling I."/>
            <person name="Rothschild-Mancinelli K."/>
            <person name="Lyhne E.K."/>
            <person name="Kogle M.E."/>
            <person name="Barry K."/>
            <person name="Clum A."/>
            <person name="Na H."/>
            <person name="Ledsgaard L."/>
            <person name="Lin J."/>
            <person name="Lipzen A."/>
            <person name="Kuo A."/>
            <person name="Riley R."/>
            <person name="Mondo S."/>
            <person name="Labutti K."/>
            <person name="Haridas S."/>
            <person name="Pangalinan J."/>
            <person name="Salamov A.A."/>
            <person name="Simmons B.A."/>
            <person name="Magnuson J.K."/>
            <person name="Chen J."/>
            <person name="Drula E."/>
            <person name="Henrissat B."/>
            <person name="Wiebenga A."/>
            <person name="Lubbers R.J."/>
            <person name="Gomes A.C."/>
            <person name="Makela M.R."/>
            <person name="Stajich J."/>
            <person name="Grigoriev I.V."/>
            <person name="Mortensen U.H."/>
            <person name="De Vries R.P."/>
            <person name="Baker S.E."/>
            <person name="Andersen M.R."/>
        </authorList>
    </citation>
    <scope>NUCLEOTIDE SEQUENCE [LARGE SCALE GENOMIC DNA]</scope>
    <source>
        <strain evidence="6 7">CBS 123904</strain>
    </source>
</reference>
<evidence type="ECO:0000313" key="7">
    <source>
        <dbReference type="Proteomes" id="UP001610446"/>
    </source>
</evidence>
<name>A0ABR4K8B1_9EURO</name>
<comment type="caution">
    <text evidence="6">The sequence shown here is derived from an EMBL/GenBank/DDBJ whole genome shotgun (WGS) entry which is preliminary data.</text>
</comment>
<dbReference type="InterPro" id="IPR036864">
    <property type="entry name" value="Zn2-C6_fun-type_DNA-bd_sf"/>
</dbReference>
<dbReference type="PROSITE" id="PS00463">
    <property type="entry name" value="ZN2_CY6_FUNGAL_1"/>
    <property type="match status" value="2"/>
</dbReference>
<accession>A0ABR4K8B1</accession>
<organism evidence="6 7">
    <name type="scientific">Aspergillus pseudoustus</name>
    <dbReference type="NCBI Taxonomy" id="1810923"/>
    <lineage>
        <taxon>Eukaryota</taxon>
        <taxon>Fungi</taxon>
        <taxon>Dikarya</taxon>
        <taxon>Ascomycota</taxon>
        <taxon>Pezizomycotina</taxon>
        <taxon>Eurotiomycetes</taxon>
        <taxon>Eurotiomycetidae</taxon>
        <taxon>Eurotiales</taxon>
        <taxon>Aspergillaceae</taxon>
        <taxon>Aspergillus</taxon>
        <taxon>Aspergillus subgen. Nidulantes</taxon>
    </lineage>
</organism>
<dbReference type="EMBL" id="JBFXLU010000055">
    <property type="protein sequence ID" value="KAL2847527.1"/>
    <property type="molecule type" value="Genomic_DNA"/>
</dbReference>
<dbReference type="Proteomes" id="UP001610446">
    <property type="component" value="Unassembled WGS sequence"/>
</dbReference>
<keyword evidence="7" id="KW-1185">Reference proteome</keyword>
<proteinExistence type="predicted"/>
<evidence type="ECO:0000256" key="1">
    <source>
        <dbReference type="ARBA" id="ARBA00023015"/>
    </source>
</evidence>
<feature type="domain" description="Zn(2)-C6 fungal-type" evidence="5">
    <location>
        <begin position="48"/>
        <end position="78"/>
    </location>
</feature>
<dbReference type="SUPFAM" id="SSF57701">
    <property type="entry name" value="Zn2/Cys6 DNA-binding domain"/>
    <property type="match status" value="2"/>
</dbReference>
<feature type="domain" description="Zn(2)-C6 fungal-type" evidence="5">
    <location>
        <begin position="8"/>
        <end position="40"/>
    </location>
</feature>
<keyword evidence="4" id="KW-0539">Nucleus</keyword>
<keyword evidence="1" id="KW-0805">Transcription regulation</keyword>
<dbReference type="PANTHER" id="PTHR37540">
    <property type="entry name" value="TRANSCRIPTION FACTOR (ACR-2), PUTATIVE-RELATED-RELATED"/>
    <property type="match status" value="1"/>
</dbReference>
<dbReference type="InterPro" id="IPR001138">
    <property type="entry name" value="Zn2Cys6_DnaBD"/>
</dbReference>